<proteinExistence type="predicted"/>
<evidence type="ECO:0000313" key="1">
    <source>
        <dbReference type="EMBL" id="MBX35370.1"/>
    </source>
</evidence>
<accession>A0A2P2MYS8</accession>
<protein>
    <submittedName>
        <fullName evidence="1">Uncharacterized protein</fullName>
    </submittedName>
</protein>
<name>A0A2P2MYS8_RHIMU</name>
<reference evidence="1" key="1">
    <citation type="submission" date="2018-02" db="EMBL/GenBank/DDBJ databases">
        <title>Rhizophora mucronata_Transcriptome.</title>
        <authorList>
            <person name="Meera S.P."/>
            <person name="Sreeshan A."/>
            <person name="Augustine A."/>
        </authorList>
    </citation>
    <scope>NUCLEOTIDE SEQUENCE</scope>
    <source>
        <tissue evidence="1">Leaf</tissue>
    </source>
</reference>
<dbReference type="EMBL" id="GGEC01054886">
    <property type="protein sequence ID" value="MBX35370.1"/>
    <property type="molecule type" value="Transcribed_RNA"/>
</dbReference>
<sequence>MTTTQDFSNSLQSKKDRMQLILQTIHPTAYLLGLRKEKEKLHASTHQKAIPSNVTSTILVKNYHYSKQKSDVTKDETMRL</sequence>
<organism evidence="1">
    <name type="scientific">Rhizophora mucronata</name>
    <name type="common">Asiatic mangrove</name>
    <dbReference type="NCBI Taxonomy" id="61149"/>
    <lineage>
        <taxon>Eukaryota</taxon>
        <taxon>Viridiplantae</taxon>
        <taxon>Streptophyta</taxon>
        <taxon>Embryophyta</taxon>
        <taxon>Tracheophyta</taxon>
        <taxon>Spermatophyta</taxon>
        <taxon>Magnoliopsida</taxon>
        <taxon>eudicotyledons</taxon>
        <taxon>Gunneridae</taxon>
        <taxon>Pentapetalae</taxon>
        <taxon>rosids</taxon>
        <taxon>fabids</taxon>
        <taxon>Malpighiales</taxon>
        <taxon>Rhizophoraceae</taxon>
        <taxon>Rhizophora</taxon>
    </lineage>
</organism>
<dbReference type="AlphaFoldDB" id="A0A2P2MYS8"/>